<dbReference type="EMBL" id="CP009515">
    <property type="protein sequence ID" value="AKB74621.1"/>
    <property type="molecule type" value="Genomic_DNA"/>
</dbReference>
<dbReference type="HOGENOM" id="CLU_021082_0_0_2"/>
<evidence type="ECO:0000313" key="3">
    <source>
        <dbReference type="Proteomes" id="UP000033072"/>
    </source>
</evidence>
<dbReference type="KEGG" id="mls:MSLAZ_1360"/>
<dbReference type="STRING" id="1434111.MSLAZ_1360"/>
<evidence type="ECO:0000313" key="2">
    <source>
        <dbReference type="EMBL" id="AKB74621.1"/>
    </source>
</evidence>
<sequence length="598" mass="68746">MSAVTTFDSTKSFLKDILKDTTTGKIQLPDFQRGWVWDDERIKSLLASVSLSFPIGAVMMLQTGNDDVRFKPRLIEGLILEPQPKPGQLILDGQQRLTALYQAILRKEAVDTEDIRKKPIKKYYYIDIEKSLNPYIDREECIRSIAEDRFVKNFRGEPIEDYSTPENEFEAGLFPLNQILDSSNWRMAYQEYWWNRENGKNKIMMFNEFEKEIISRFVEYQIPLIMMNNGTPKEAVCLVFEKVNTGGVTLTVFELLTATFAADNFNLRVDWERVRNKHLKKSSVLQGIENTDFLQAVCLLATRARKLKKLEEGETEEKAPAVSCKRKDILKLKLEEYTENANKVAQGFEKAAKLLNIQNIFISRDIPYRTQITPLAATLAVLGEEADTDGVRKKIFQWYWCGVLGELYGSTVEARFAKDLLELLEWIKGGPEPTTVREASFDPERLNTLRTRNSAAYKGIYALLMRDGGIDFRTGEPIDIQTYSDDSIDVHHIFPQDWCKNCGISQDEYNSIINKTPLSAKTNRIIGGNAPSSYIERLQKIAGIDELRMDEILASHVIEPALIRNNNFEEFFETRKKAILKRIEKAMGKPVIHREEEQ</sequence>
<dbReference type="PATRIC" id="fig|1434111.4.peg.1783"/>
<reference evidence="2 3" key="1">
    <citation type="submission" date="2014-07" db="EMBL/GenBank/DDBJ databases">
        <title>Methanogenic archaea and the global carbon cycle.</title>
        <authorList>
            <person name="Henriksen J.R."/>
            <person name="Luke J."/>
            <person name="Reinhart S."/>
            <person name="Benedict M.N."/>
            <person name="Youngblut N.D."/>
            <person name="Metcalf M.E."/>
            <person name="Whitaker R.J."/>
            <person name="Metcalf W.W."/>
        </authorList>
    </citation>
    <scope>NUCLEOTIDE SEQUENCE [LARGE SCALE GENOMIC DNA]</scope>
    <source>
        <strain evidence="2 3">Z-7289</strain>
    </source>
</reference>
<name>A0A0E3S376_9EURY</name>
<feature type="domain" description="GmrSD restriction endonucleases N-terminal" evidence="1">
    <location>
        <begin position="14"/>
        <end position="260"/>
    </location>
</feature>
<protein>
    <recommendedName>
        <fullName evidence="1">GmrSD restriction endonucleases N-terminal domain-containing protein</fullName>
    </recommendedName>
</protein>
<dbReference type="OrthoDB" id="114325at2157"/>
<dbReference type="PANTHER" id="PTHR37292:SF2">
    <property type="entry name" value="DUF262 DOMAIN-CONTAINING PROTEIN"/>
    <property type="match status" value="1"/>
</dbReference>
<organism evidence="2 3">
    <name type="scientific">Methanosarcina lacustris Z-7289</name>
    <dbReference type="NCBI Taxonomy" id="1434111"/>
    <lineage>
        <taxon>Archaea</taxon>
        <taxon>Methanobacteriati</taxon>
        <taxon>Methanobacteriota</taxon>
        <taxon>Stenosarchaea group</taxon>
        <taxon>Methanomicrobia</taxon>
        <taxon>Methanosarcinales</taxon>
        <taxon>Methanosarcinaceae</taxon>
        <taxon>Methanosarcina</taxon>
    </lineage>
</organism>
<evidence type="ECO:0000259" key="1">
    <source>
        <dbReference type="Pfam" id="PF03235"/>
    </source>
</evidence>
<dbReference type="InterPro" id="IPR004919">
    <property type="entry name" value="GmrSD_N"/>
</dbReference>
<proteinExistence type="predicted"/>
<dbReference type="Pfam" id="PF03235">
    <property type="entry name" value="GmrSD_N"/>
    <property type="match status" value="1"/>
</dbReference>
<dbReference type="GeneID" id="24806106"/>
<keyword evidence="3" id="KW-1185">Reference proteome</keyword>
<dbReference type="RefSeq" id="WP_048125627.1">
    <property type="nucleotide sequence ID" value="NZ_CP009515.1"/>
</dbReference>
<dbReference type="Proteomes" id="UP000033072">
    <property type="component" value="Chromosome"/>
</dbReference>
<dbReference type="AlphaFoldDB" id="A0A0E3S376"/>
<gene>
    <name evidence="2" type="ORF">MSLAZ_1360</name>
</gene>
<dbReference type="PANTHER" id="PTHR37292">
    <property type="entry name" value="VNG6097C"/>
    <property type="match status" value="1"/>
</dbReference>
<accession>A0A0E3S376</accession>